<proteinExistence type="predicted"/>
<comment type="caution">
    <text evidence="1">The sequence shown here is derived from an EMBL/GenBank/DDBJ whole genome shotgun (WGS) entry which is preliminary data.</text>
</comment>
<accession>A0ABW0HJN3</accession>
<dbReference type="EC" id="1.-.-.-" evidence="1"/>
<dbReference type="Gene3D" id="3.30.70.100">
    <property type="match status" value="2"/>
</dbReference>
<reference evidence="2" key="1">
    <citation type="journal article" date="2019" name="Int. J. Syst. Evol. Microbiol.">
        <title>The Global Catalogue of Microorganisms (GCM) 10K type strain sequencing project: providing services to taxonomists for standard genome sequencing and annotation.</title>
        <authorList>
            <consortium name="The Broad Institute Genomics Platform"/>
            <consortium name="The Broad Institute Genome Sequencing Center for Infectious Disease"/>
            <person name="Wu L."/>
            <person name="Ma J."/>
        </authorList>
    </citation>
    <scope>NUCLEOTIDE SEQUENCE [LARGE SCALE GENOMIC DNA]</scope>
    <source>
        <strain evidence="2">CGMCC 1.16326</strain>
    </source>
</reference>
<sequence>MHFKSGGDRETQILQTFAALALITTSATAQDNPMENHTASYIAMPAAEGQTRAFAEFLAGAAPIVRETEPGTVLWFALQADDTLAIFDIFADEEARDAHFSGAVAAALNQNAGTLVDGGWDDGVVANINNSDVLSVKAPVDLYTATTATYIKFEAAPGKGPELAALLTAAGPIVAETEPKTLFWVALQIDENNFAIFDIFADNSGREAHFAGQVAGLLNEKASELISGGWDDGVVANIHNFEILATK</sequence>
<evidence type="ECO:0000313" key="1">
    <source>
        <dbReference type="EMBL" id="MFC5396755.1"/>
    </source>
</evidence>
<dbReference type="SUPFAM" id="SSF54909">
    <property type="entry name" value="Dimeric alpha+beta barrel"/>
    <property type="match status" value="2"/>
</dbReference>
<keyword evidence="1" id="KW-0503">Monooxygenase</keyword>
<protein>
    <submittedName>
        <fullName evidence="1">Quinol monooxygenase</fullName>
        <ecNumber evidence="1">1.-.-.-</ecNumber>
    </submittedName>
</protein>
<dbReference type="RefSeq" id="WP_377013437.1">
    <property type="nucleotide sequence ID" value="NZ_JBHSLV010000078.1"/>
</dbReference>
<dbReference type="InterPro" id="IPR011008">
    <property type="entry name" value="Dimeric_a/b-barrel"/>
</dbReference>
<name>A0ABW0HJN3_9HYPH</name>
<organism evidence="1 2">
    <name type="scientific">Bosea vestrisii</name>
    <dbReference type="NCBI Taxonomy" id="151416"/>
    <lineage>
        <taxon>Bacteria</taxon>
        <taxon>Pseudomonadati</taxon>
        <taxon>Pseudomonadota</taxon>
        <taxon>Alphaproteobacteria</taxon>
        <taxon>Hyphomicrobiales</taxon>
        <taxon>Boseaceae</taxon>
        <taxon>Bosea</taxon>
    </lineage>
</organism>
<dbReference type="EMBL" id="JBHSLV010000078">
    <property type="protein sequence ID" value="MFC5396755.1"/>
    <property type="molecule type" value="Genomic_DNA"/>
</dbReference>
<gene>
    <name evidence="1" type="ORF">ACFPPC_29320</name>
</gene>
<keyword evidence="1" id="KW-0560">Oxidoreductase</keyword>
<dbReference type="Proteomes" id="UP001596104">
    <property type="component" value="Unassembled WGS sequence"/>
</dbReference>
<keyword evidence="2" id="KW-1185">Reference proteome</keyword>
<dbReference type="GO" id="GO:0004497">
    <property type="term" value="F:monooxygenase activity"/>
    <property type="evidence" value="ECO:0007669"/>
    <property type="project" value="UniProtKB-KW"/>
</dbReference>
<evidence type="ECO:0000313" key="2">
    <source>
        <dbReference type="Proteomes" id="UP001596104"/>
    </source>
</evidence>